<dbReference type="AlphaFoldDB" id="A0A8S4N4P3"/>
<dbReference type="PANTHER" id="PTHR24043:SF12">
    <property type="entry name" value="DELTA-LIKE PROTEIN"/>
    <property type="match status" value="1"/>
</dbReference>
<dbReference type="Proteomes" id="UP000749559">
    <property type="component" value="Unassembled WGS sequence"/>
</dbReference>
<comment type="caution">
    <text evidence="7">The sequence shown here is derived from an EMBL/GenBank/DDBJ whole genome shotgun (WGS) entry which is preliminary data.</text>
</comment>
<proteinExistence type="predicted"/>
<evidence type="ECO:0000256" key="4">
    <source>
        <dbReference type="ARBA" id="ARBA00023157"/>
    </source>
</evidence>
<dbReference type="GO" id="GO:0016020">
    <property type="term" value="C:membrane"/>
    <property type="evidence" value="ECO:0007669"/>
    <property type="project" value="InterPro"/>
</dbReference>
<feature type="transmembrane region" description="Helical" evidence="5">
    <location>
        <begin position="362"/>
        <end position="387"/>
    </location>
</feature>
<keyword evidence="2" id="KW-0245">EGF-like domain</keyword>
<dbReference type="OrthoDB" id="6133727at2759"/>
<keyword evidence="1" id="KW-0217">Developmental protein</keyword>
<dbReference type="GO" id="GO:0005044">
    <property type="term" value="F:scavenger receptor activity"/>
    <property type="evidence" value="ECO:0007669"/>
    <property type="project" value="InterPro"/>
</dbReference>
<dbReference type="InterPro" id="IPR001774">
    <property type="entry name" value="DSL"/>
</dbReference>
<dbReference type="InterPro" id="IPR042635">
    <property type="entry name" value="MEGF10/SREC1/2-like"/>
</dbReference>
<feature type="non-terminal residue" evidence="7">
    <location>
        <position position="1"/>
    </location>
</feature>
<accession>A0A8S4N4P3</accession>
<name>A0A8S4N4P3_OWEFU</name>
<keyword evidence="4" id="KW-1015">Disulfide bond</keyword>
<reference evidence="7" key="1">
    <citation type="submission" date="2022-03" db="EMBL/GenBank/DDBJ databases">
        <authorList>
            <person name="Martin C."/>
        </authorList>
    </citation>
    <scope>NUCLEOTIDE SEQUENCE</scope>
</reference>
<evidence type="ECO:0000313" key="8">
    <source>
        <dbReference type="Proteomes" id="UP000749559"/>
    </source>
</evidence>
<keyword evidence="8" id="KW-1185">Reference proteome</keyword>
<evidence type="ECO:0000256" key="2">
    <source>
        <dbReference type="ARBA" id="ARBA00022536"/>
    </source>
</evidence>
<dbReference type="PANTHER" id="PTHR24043">
    <property type="entry name" value="SCAVENGER RECEPTOR CLASS F"/>
    <property type="match status" value="1"/>
</dbReference>
<keyword evidence="5" id="KW-0812">Transmembrane</keyword>
<evidence type="ECO:0000256" key="3">
    <source>
        <dbReference type="ARBA" id="ARBA00022737"/>
    </source>
</evidence>
<organism evidence="7 8">
    <name type="scientific">Owenia fusiformis</name>
    <name type="common">Polychaete worm</name>
    <dbReference type="NCBI Taxonomy" id="6347"/>
    <lineage>
        <taxon>Eukaryota</taxon>
        <taxon>Metazoa</taxon>
        <taxon>Spiralia</taxon>
        <taxon>Lophotrochozoa</taxon>
        <taxon>Annelida</taxon>
        <taxon>Polychaeta</taxon>
        <taxon>Sedentaria</taxon>
        <taxon>Canalipalpata</taxon>
        <taxon>Sabellida</taxon>
        <taxon>Oweniida</taxon>
        <taxon>Oweniidae</taxon>
        <taxon>Owenia</taxon>
    </lineage>
</organism>
<dbReference type="EMBL" id="CAIIXF020000001">
    <property type="protein sequence ID" value="CAH1775344.1"/>
    <property type="molecule type" value="Genomic_DNA"/>
</dbReference>
<feature type="domain" description="DSL" evidence="6">
    <location>
        <begin position="95"/>
        <end position="139"/>
    </location>
</feature>
<keyword evidence="3" id="KW-0677">Repeat</keyword>
<evidence type="ECO:0000313" key="7">
    <source>
        <dbReference type="EMBL" id="CAH1775344.1"/>
    </source>
</evidence>
<dbReference type="PRINTS" id="PR00011">
    <property type="entry name" value="EGFLAMININ"/>
</dbReference>
<gene>
    <name evidence="7" type="ORF">OFUS_LOCUS2663</name>
</gene>
<evidence type="ECO:0000256" key="5">
    <source>
        <dbReference type="SAM" id="Phobius"/>
    </source>
</evidence>
<evidence type="ECO:0000259" key="6">
    <source>
        <dbReference type="Pfam" id="PF01414"/>
    </source>
</evidence>
<keyword evidence="5" id="KW-0472">Membrane</keyword>
<dbReference type="Gene3D" id="2.10.25.140">
    <property type="match status" value="4"/>
</dbReference>
<evidence type="ECO:0000256" key="1">
    <source>
        <dbReference type="ARBA" id="ARBA00022473"/>
    </source>
</evidence>
<dbReference type="Pfam" id="PF01414">
    <property type="entry name" value="DSL"/>
    <property type="match status" value="1"/>
</dbReference>
<protein>
    <recommendedName>
        <fullName evidence="6">DSL domain-containing protein</fullName>
    </recommendedName>
</protein>
<dbReference type="GO" id="GO:0007154">
    <property type="term" value="P:cell communication"/>
    <property type="evidence" value="ECO:0007669"/>
    <property type="project" value="InterPro"/>
</dbReference>
<keyword evidence="5" id="KW-1133">Transmembrane helix</keyword>
<sequence length="485" mass="53181">GERICKDNFYGGQCDVFCKPEETFGCDDKTGNKMCHINYYGDNCAVFCIQGDGYYCDTQTGRKICRWGFYGIECDVFCEEGSTFVCDQQTGARICFPDYYGQECSTHCSPINSTDISFTCNPRTGGKICEPGFDGPNCTIVLSSSSPTLPSVPPSASQSIISTTSTSKVSTNSPTSYTSLKTTSRWKPRSSMISQLVTLPPDVSSAEPSVAVVTVPDMTSPPLQTSTVYSKPPEWATGTIILEGRASKKQVDKVKYTIMRVISDELSSDDTSEVYVGILPIETGVMNSGTFSKTSVYATLATYTKVSYYVKLNGEYLAAAHIEEILSDMPRERLKEFPLPVFRIGTKTMKTGKNKPQSSNHLAAIVGILVGCMALLVCVIVIVAVILKKRRHNKEPPIDYDMQQFPNPMYDAINIKDHGTGTTVKHGQSNCSSLYAVVRPKPPEADVVDTPAPDYDYDEVENIPIFYAKYSGDMKLGSVRSVYDA</sequence>